<accession>A0A4D4JCK3</accession>
<dbReference type="RefSeq" id="WP_137816081.1">
    <property type="nucleotide sequence ID" value="NZ_BJFL01000034.1"/>
</dbReference>
<name>A0A4D4JCK3_9PSEU</name>
<feature type="compositionally biased region" description="Low complexity" evidence="5">
    <location>
        <begin position="54"/>
        <end position="66"/>
    </location>
</feature>
<keyword evidence="4 6" id="KW-0472">Membrane</keyword>
<feature type="transmembrane region" description="Helical" evidence="6">
    <location>
        <begin position="20"/>
        <end position="38"/>
    </location>
</feature>
<keyword evidence="2 6" id="KW-0812">Transmembrane</keyword>
<comment type="caution">
    <text evidence="7">The sequence shown here is derived from an EMBL/GenBank/DDBJ whole genome shotgun (WGS) entry which is preliminary data.</text>
</comment>
<dbReference type="OrthoDB" id="7950418at2"/>
<evidence type="ECO:0000313" key="7">
    <source>
        <dbReference type="EMBL" id="GDY33102.1"/>
    </source>
</evidence>
<dbReference type="AlphaFoldDB" id="A0A4D4JCK3"/>
<proteinExistence type="predicted"/>
<dbReference type="Proteomes" id="UP000298860">
    <property type="component" value="Unassembled WGS sequence"/>
</dbReference>
<dbReference type="PANTHER" id="PTHR30168">
    <property type="entry name" value="PUTATIVE MEMBRANE PROTEIN YPFJ"/>
    <property type="match status" value="1"/>
</dbReference>
<evidence type="ECO:0000256" key="6">
    <source>
        <dbReference type="SAM" id="Phobius"/>
    </source>
</evidence>
<gene>
    <name evidence="7" type="ORF">GTS_47350</name>
</gene>
<evidence type="ECO:0000256" key="1">
    <source>
        <dbReference type="ARBA" id="ARBA00004167"/>
    </source>
</evidence>
<sequence length="302" mass="30931">MDTPEDAAHPAGTGNTPVGITVALLAVLAVVLGVGLVGRTVEPARVAGTARVNPSAPAGPHGSAPPRTAAPLGDNPLLAAGLAASPVTCALPPFGRSDDRLTAYYQAVVRCLNDAWAPVLRAADIPFRAPNLRITADLPASACGGAPDAEAVAYYCGRDETIYMSTRRGLANGGGQAPTHLATLSHEYGHHVQLLSGMLTTASQRIVGTGERSATGLELTRRIELQANCFAGVFLSAAGGHGSISRSLAQQADRDFHDAVAEPAGDNTHGSPKHQGEWADRGFVSGRPADCNTWAAAPDAVS</sequence>
<keyword evidence="8" id="KW-1185">Reference proteome</keyword>
<evidence type="ECO:0000256" key="5">
    <source>
        <dbReference type="SAM" id="MobiDB-lite"/>
    </source>
</evidence>
<evidence type="ECO:0000256" key="3">
    <source>
        <dbReference type="ARBA" id="ARBA00022989"/>
    </source>
</evidence>
<dbReference type="EMBL" id="BJFL01000034">
    <property type="protein sequence ID" value="GDY33102.1"/>
    <property type="molecule type" value="Genomic_DNA"/>
</dbReference>
<organism evidence="7 8">
    <name type="scientific">Gandjariella thermophila</name>
    <dbReference type="NCBI Taxonomy" id="1931992"/>
    <lineage>
        <taxon>Bacteria</taxon>
        <taxon>Bacillati</taxon>
        <taxon>Actinomycetota</taxon>
        <taxon>Actinomycetes</taxon>
        <taxon>Pseudonocardiales</taxon>
        <taxon>Pseudonocardiaceae</taxon>
        <taxon>Gandjariella</taxon>
    </lineage>
</organism>
<protein>
    <recommendedName>
        <fullName evidence="9">Peptidase</fullName>
    </recommendedName>
</protein>
<evidence type="ECO:0000256" key="4">
    <source>
        <dbReference type="ARBA" id="ARBA00023136"/>
    </source>
</evidence>
<feature type="region of interest" description="Disordered" evidence="5">
    <location>
        <begin position="51"/>
        <end position="71"/>
    </location>
</feature>
<keyword evidence="3 6" id="KW-1133">Transmembrane helix</keyword>
<evidence type="ECO:0000256" key="2">
    <source>
        <dbReference type="ARBA" id="ARBA00022692"/>
    </source>
</evidence>
<dbReference type="GO" id="GO:0016020">
    <property type="term" value="C:membrane"/>
    <property type="evidence" value="ECO:0007669"/>
    <property type="project" value="UniProtKB-SubCell"/>
</dbReference>
<evidence type="ECO:0000313" key="8">
    <source>
        <dbReference type="Proteomes" id="UP000298860"/>
    </source>
</evidence>
<dbReference type="PANTHER" id="PTHR30168:SF0">
    <property type="entry name" value="INNER MEMBRANE PROTEIN"/>
    <property type="match status" value="1"/>
</dbReference>
<reference evidence="8" key="1">
    <citation type="submission" date="2019-04" db="EMBL/GenBank/DDBJ databases">
        <title>Draft genome sequence of Pseudonocardiaceae bacterium SL3-2-4.</title>
        <authorList>
            <person name="Ningsih F."/>
            <person name="Yokota A."/>
            <person name="Sakai Y."/>
            <person name="Nanatani K."/>
            <person name="Yabe S."/>
            <person name="Oetari A."/>
            <person name="Sjamsuridzal W."/>
        </authorList>
    </citation>
    <scope>NUCLEOTIDE SEQUENCE [LARGE SCALE GENOMIC DNA]</scope>
    <source>
        <strain evidence="8">SL3-2-4</strain>
    </source>
</reference>
<comment type="subcellular location">
    <subcellularLocation>
        <location evidence="1">Membrane</location>
        <topology evidence="1">Single-pass membrane protein</topology>
    </subcellularLocation>
</comment>
<evidence type="ECO:0008006" key="9">
    <source>
        <dbReference type="Google" id="ProtNLM"/>
    </source>
</evidence>
<dbReference type="Pfam" id="PF04228">
    <property type="entry name" value="Zn_peptidase"/>
    <property type="match status" value="1"/>
</dbReference>
<dbReference type="InterPro" id="IPR007343">
    <property type="entry name" value="Uncharacterised_pept_Zn_put"/>
</dbReference>